<feature type="region of interest" description="Disordered" evidence="1">
    <location>
        <begin position="214"/>
        <end position="305"/>
    </location>
</feature>
<feature type="transmembrane region" description="Helical" evidence="2">
    <location>
        <begin position="51"/>
        <end position="73"/>
    </location>
</feature>
<gene>
    <name evidence="3" type="ORF">PSTG_07625</name>
</gene>
<reference evidence="4" key="1">
    <citation type="submission" date="2014-03" db="EMBL/GenBank/DDBJ databases">
        <title>The Genome Sequence of Puccinia striiformis f. sp. tritici PST-78.</title>
        <authorList>
            <consortium name="The Broad Institute Genome Sequencing Platform"/>
            <person name="Cuomo C."/>
            <person name="Hulbert S."/>
            <person name="Chen X."/>
            <person name="Walker B."/>
            <person name="Young S.K."/>
            <person name="Zeng Q."/>
            <person name="Gargeya S."/>
            <person name="Fitzgerald M."/>
            <person name="Haas B."/>
            <person name="Abouelleil A."/>
            <person name="Alvarado L."/>
            <person name="Arachchi H.M."/>
            <person name="Berlin A.M."/>
            <person name="Chapman S.B."/>
            <person name="Goldberg J."/>
            <person name="Griggs A."/>
            <person name="Gujja S."/>
            <person name="Hansen M."/>
            <person name="Howarth C."/>
            <person name="Imamovic A."/>
            <person name="Larimer J."/>
            <person name="McCowan C."/>
            <person name="Montmayeur A."/>
            <person name="Murphy C."/>
            <person name="Neiman D."/>
            <person name="Pearson M."/>
            <person name="Priest M."/>
            <person name="Roberts A."/>
            <person name="Saif S."/>
            <person name="Shea T."/>
            <person name="Sisk P."/>
            <person name="Sykes S."/>
            <person name="Wortman J."/>
            <person name="Nusbaum C."/>
            <person name="Birren B."/>
        </authorList>
    </citation>
    <scope>NUCLEOTIDE SEQUENCE [LARGE SCALE GENOMIC DNA]</scope>
    <source>
        <strain evidence="4">race PST-78</strain>
    </source>
</reference>
<dbReference type="OrthoDB" id="2504982at2759"/>
<feature type="transmembrane region" description="Helical" evidence="2">
    <location>
        <begin position="103"/>
        <end position="130"/>
    </location>
</feature>
<feature type="compositionally biased region" description="Basic and acidic residues" evidence="1">
    <location>
        <begin position="416"/>
        <end position="427"/>
    </location>
</feature>
<feature type="compositionally biased region" description="Polar residues" evidence="1">
    <location>
        <begin position="428"/>
        <end position="452"/>
    </location>
</feature>
<feature type="region of interest" description="Disordered" evidence="1">
    <location>
        <begin position="369"/>
        <end position="452"/>
    </location>
</feature>
<comment type="caution">
    <text evidence="3">The sequence shown here is derived from an EMBL/GenBank/DDBJ whole genome shotgun (WGS) entry which is preliminary data.</text>
</comment>
<keyword evidence="4" id="KW-1185">Reference proteome</keyword>
<accession>A0A0L0VIQ8</accession>
<name>A0A0L0VIQ8_9BASI</name>
<feature type="compositionally biased region" description="Acidic residues" evidence="1">
    <location>
        <begin position="485"/>
        <end position="498"/>
    </location>
</feature>
<keyword evidence="2" id="KW-0812">Transmembrane</keyword>
<dbReference type="AlphaFoldDB" id="A0A0L0VIQ8"/>
<evidence type="ECO:0000256" key="2">
    <source>
        <dbReference type="SAM" id="Phobius"/>
    </source>
</evidence>
<dbReference type="EMBL" id="AJIL01000049">
    <property type="protein sequence ID" value="KNE99148.1"/>
    <property type="molecule type" value="Genomic_DNA"/>
</dbReference>
<feature type="compositionally biased region" description="Basic residues" evidence="1">
    <location>
        <begin position="514"/>
        <end position="523"/>
    </location>
</feature>
<keyword evidence="2" id="KW-0472">Membrane</keyword>
<organism evidence="3 4">
    <name type="scientific">Puccinia striiformis f. sp. tritici PST-78</name>
    <dbReference type="NCBI Taxonomy" id="1165861"/>
    <lineage>
        <taxon>Eukaryota</taxon>
        <taxon>Fungi</taxon>
        <taxon>Dikarya</taxon>
        <taxon>Basidiomycota</taxon>
        <taxon>Pucciniomycotina</taxon>
        <taxon>Pucciniomycetes</taxon>
        <taxon>Pucciniales</taxon>
        <taxon>Pucciniaceae</taxon>
        <taxon>Puccinia</taxon>
    </lineage>
</organism>
<feature type="transmembrane region" description="Helical" evidence="2">
    <location>
        <begin position="150"/>
        <end position="171"/>
    </location>
</feature>
<feature type="transmembrane region" description="Helical" evidence="2">
    <location>
        <begin position="12"/>
        <end position="31"/>
    </location>
</feature>
<keyword evidence="2" id="KW-1133">Transmembrane helix</keyword>
<protein>
    <submittedName>
        <fullName evidence="3">Uncharacterized protein</fullName>
    </submittedName>
</protein>
<evidence type="ECO:0000256" key="1">
    <source>
        <dbReference type="SAM" id="MobiDB-lite"/>
    </source>
</evidence>
<evidence type="ECO:0000313" key="3">
    <source>
        <dbReference type="EMBL" id="KNE99148.1"/>
    </source>
</evidence>
<feature type="compositionally biased region" description="Polar residues" evidence="1">
    <location>
        <begin position="250"/>
        <end position="264"/>
    </location>
</feature>
<feature type="region of interest" description="Disordered" evidence="1">
    <location>
        <begin position="483"/>
        <end position="523"/>
    </location>
</feature>
<proteinExistence type="predicted"/>
<evidence type="ECO:0000313" key="4">
    <source>
        <dbReference type="Proteomes" id="UP000054564"/>
    </source>
</evidence>
<sequence>MLGLASDHAQAVWQNLLLVAYASAIAAIPMGDALLFSFTAKKPLAIGVARAVFVSSLGATLTMVITFAVWLTLESIYPQLHIDHFFYNLIEARLKDRCFYRILMIYILMEAVLMGSTAMVGGFLASITPFVGEQNQNKTKFTFSSLLMDLPLGLATISFVQVLTWCIIRYLDRFRPVSVSSGSLQDQQERVMMMMNNQSGSTFKPSRRVTFNTTEDTLIAPRCSDASRTSSTFPILEEQPRDDSHPITRMASSSSSTTLLPGQDSSRNSQSSSYKNKDPDNIAPSHKNFPQNIPAGPPVPAPILNSPALARTKVTRRPFGPHLKPGMYVMPSSNNTHISQPTPVAVKGGNLNNRFTSGALGRYAWMRNQHGGRRDGHSLTPEGPRSGAPPYSRSGIIGKANKPFGSSPYQRVSFKPNKDEDHDDRSSIDSNEFLSLENASNEQTLESHMSRTSYAHRKPVPIEAEIVKGERNVGQNEFLGNYYTDSEEGADSESEVDQWAETQSHLAHEEAPNKGRKGRFFGW</sequence>
<dbReference type="Proteomes" id="UP000054564">
    <property type="component" value="Unassembled WGS sequence"/>
</dbReference>